<protein>
    <recommendedName>
        <fullName evidence="7">Late embryogenesis abundant protein LEA-2 subgroup domain-containing protein</fullName>
    </recommendedName>
</protein>
<evidence type="ECO:0000313" key="4">
    <source>
        <dbReference type="EMBL" id="CAK9142740.1"/>
    </source>
</evidence>
<dbReference type="GO" id="GO:0016020">
    <property type="term" value="C:membrane"/>
    <property type="evidence" value="ECO:0007669"/>
    <property type="project" value="UniProtKB-SubCell"/>
</dbReference>
<sequence>MPEPSSKSSRKSLAICCGVTTAVLTILVIVCVILLLTVFKPKRPHVTAHPASLENIQFQLDPSLSLNATLGLVVTIHNRNYGSFKYQNTTSTIDYHGITVADVPIEGDKVPARGTLNISRFENFTADKLILSPYFWDDLRAGSFNLTSTATLHGKVCVFEVFKVGATVFTTCDISVFIQPPNVESKCNSYVKL</sequence>
<evidence type="ECO:0000256" key="3">
    <source>
        <dbReference type="SAM" id="Phobius"/>
    </source>
</evidence>
<dbReference type="AlphaFoldDB" id="A0ABC8RGQ7"/>
<feature type="transmembrane region" description="Helical" evidence="3">
    <location>
        <begin position="12"/>
        <end position="39"/>
    </location>
</feature>
<evidence type="ECO:0000256" key="2">
    <source>
        <dbReference type="ARBA" id="ARBA00023136"/>
    </source>
</evidence>
<dbReference type="PANTHER" id="PTHR31234:SF65">
    <property type="entry name" value="LATE EMBRYOGENESIS ABUNDANT PROTEIN, LEA_2 SUBGROUP"/>
    <property type="match status" value="1"/>
</dbReference>
<evidence type="ECO:0008006" key="7">
    <source>
        <dbReference type="Google" id="ProtNLM"/>
    </source>
</evidence>
<evidence type="ECO:0000256" key="1">
    <source>
        <dbReference type="ARBA" id="ARBA00004370"/>
    </source>
</evidence>
<keyword evidence="6" id="KW-1185">Reference proteome</keyword>
<dbReference type="EMBL" id="CAUOFW020001247">
    <property type="protein sequence ID" value="CAK9142740.1"/>
    <property type="molecule type" value="Genomic_DNA"/>
</dbReference>
<name>A0ABC8RGQ7_9AQUA</name>
<evidence type="ECO:0000313" key="6">
    <source>
        <dbReference type="Proteomes" id="UP001642360"/>
    </source>
</evidence>
<reference evidence="4 6" key="1">
    <citation type="submission" date="2024-02" db="EMBL/GenBank/DDBJ databases">
        <authorList>
            <person name="Vignale AGUSTIN F."/>
            <person name="Sosa J E."/>
            <person name="Modenutti C."/>
        </authorList>
    </citation>
    <scope>NUCLEOTIDE SEQUENCE [LARGE SCALE GENOMIC DNA]</scope>
</reference>
<comment type="caution">
    <text evidence="4">The sequence shown here is derived from an EMBL/GenBank/DDBJ whole genome shotgun (WGS) entry which is preliminary data.</text>
</comment>
<dbReference type="InterPro" id="IPR044839">
    <property type="entry name" value="NDR1-like"/>
</dbReference>
<proteinExistence type="predicted"/>
<dbReference type="Proteomes" id="UP001642360">
    <property type="component" value="Unassembled WGS sequence"/>
</dbReference>
<accession>A0ABC8RGQ7</accession>
<evidence type="ECO:0000313" key="5">
    <source>
        <dbReference type="EMBL" id="CAK9169469.1"/>
    </source>
</evidence>
<dbReference type="EMBL" id="CAUOFW020005292">
    <property type="protein sequence ID" value="CAK9169469.1"/>
    <property type="molecule type" value="Genomic_DNA"/>
</dbReference>
<organism evidence="4 6">
    <name type="scientific">Ilex paraguariensis</name>
    <name type="common">yerba mate</name>
    <dbReference type="NCBI Taxonomy" id="185542"/>
    <lineage>
        <taxon>Eukaryota</taxon>
        <taxon>Viridiplantae</taxon>
        <taxon>Streptophyta</taxon>
        <taxon>Embryophyta</taxon>
        <taxon>Tracheophyta</taxon>
        <taxon>Spermatophyta</taxon>
        <taxon>Magnoliopsida</taxon>
        <taxon>eudicotyledons</taxon>
        <taxon>Gunneridae</taxon>
        <taxon>Pentapetalae</taxon>
        <taxon>asterids</taxon>
        <taxon>campanulids</taxon>
        <taxon>Aquifoliales</taxon>
        <taxon>Aquifoliaceae</taxon>
        <taxon>Ilex</taxon>
    </lineage>
</organism>
<gene>
    <name evidence="4" type="ORF">ILEXP_LOCUS10428</name>
    <name evidence="5" type="ORF">ILEXP_LOCUS38914</name>
</gene>
<keyword evidence="3" id="KW-1133">Transmembrane helix</keyword>
<keyword evidence="2 3" id="KW-0472">Membrane</keyword>
<keyword evidence="3" id="KW-0812">Transmembrane</keyword>
<comment type="subcellular location">
    <subcellularLocation>
        <location evidence="1">Membrane</location>
    </subcellularLocation>
</comment>
<dbReference type="PANTHER" id="PTHR31234">
    <property type="entry name" value="LATE EMBRYOGENESIS ABUNDANT (LEA) HYDROXYPROLINE-RICH GLYCOPROTEIN FAMILY"/>
    <property type="match status" value="1"/>
</dbReference>